<reference evidence="2 3" key="1">
    <citation type="submission" date="2019-03" db="EMBL/GenBank/DDBJ databases">
        <title>Genomic Encyclopedia of Type Strains, Phase IV (KMG-IV): sequencing the most valuable type-strain genomes for metagenomic binning, comparative biology and taxonomic classification.</title>
        <authorList>
            <person name="Goeker M."/>
        </authorList>
    </citation>
    <scope>NUCLEOTIDE SEQUENCE [LARGE SCALE GENOMIC DNA]</scope>
    <source>
        <strain evidence="2 3">DSM 11170</strain>
    </source>
</reference>
<dbReference type="PANTHER" id="PTHR43798">
    <property type="entry name" value="MONOACYLGLYCEROL LIPASE"/>
    <property type="match status" value="1"/>
</dbReference>
<evidence type="ECO:0000259" key="1">
    <source>
        <dbReference type="Pfam" id="PF00561"/>
    </source>
</evidence>
<dbReference type="Proteomes" id="UP000294813">
    <property type="component" value="Unassembled WGS sequence"/>
</dbReference>
<dbReference type="InterPro" id="IPR029058">
    <property type="entry name" value="AB_hydrolase_fold"/>
</dbReference>
<dbReference type="PRINTS" id="PR00111">
    <property type="entry name" value="ABHYDROLASE"/>
</dbReference>
<gene>
    <name evidence="2" type="ORF">EDD73_1037</name>
</gene>
<dbReference type="RefSeq" id="WP_165876255.1">
    <property type="nucleotide sequence ID" value="NZ_JAOQNU010000003.1"/>
</dbReference>
<protein>
    <submittedName>
        <fullName evidence="2">Pimeloyl-ACP methyl ester carboxylesterase</fullName>
    </submittedName>
</protein>
<dbReference type="AlphaFoldDB" id="A0A4R2RXZ4"/>
<dbReference type="Pfam" id="PF00561">
    <property type="entry name" value="Abhydrolase_1"/>
    <property type="match status" value="1"/>
</dbReference>
<feature type="domain" description="AB hydrolase-1" evidence="1">
    <location>
        <begin position="21"/>
        <end position="122"/>
    </location>
</feature>
<dbReference type="InterPro" id="IPR000073">
    <property type="entry name" value="AB_hydrolase_1"/>
</dbReference>
<evidence type="ECO:0000313" key="2">
    <source>
        <dbReference type="EMBL" id="TCP68378.1"/>
    </source>
</evidence>
<evidence type="ECO:0000313" key="3">
    <source>
        <dbReference type="Proteomes" id="UP000294813"/>
    </source>
</evidence>
<name>A0A4R2RXZ4_9FIRM</name>
<comment type="caution">
    <text evidence="2">The sequence shown here is derived from an EMBL/GenBank/DDBJ whole genome shotgun (WGS) entry which is preliminary data.</text>
</comment>
<keyword evidence="3" id="KW-1185">Reference proteome</keyword>
<dbReference type="SUPFAM" id="SSF53474">
    <property type="entry name" value="alpha/beta-Hydrolases"/>
    <property type="match status" value="1"/>
</dbReference>
<dbReference type="Gene3D" id="3.40.50.1820">
    <property type="entry name" value="alpha/beta hydrolase"/>
    <property type="match status" value="1"/>
</dbReference>
<sequence>MPYIIHRNRRIFFEERGDGAPLLLIHGVAVSHKMWAPQLAVLARSYRVIAPDLRGAGKSSGLSWQSRVADLVADLIALLDRLAIEQVAVCGLSFGGVVAQELVLRYPERCAMLVLVDTFSELRPGISQEGALWLATWLGVPLFLMPKRWMLARMKESYGKWPVACRCLTAEIPKIRGMEAVKMRWMMRGLRLTPRLAAIHCPCLGIVGGNTALGIALMRRVIEAIPGAKLRVVPHAFDPTSLCQPAIFNRLVDEFLAPWQERWAARSSERFLRKISARARNRQSICRSRWEPSFITLGVGQRNAKDGAER</sequence>
<organism evidence="2 3">
    <name type="scientific">Heliophilum fasciatum</name>
    <dbReference type="NCBI Taxonomy" id="35700"/>
    <lineage>
        <taxon>Bacteria</taxon>
        <taxon>Bacillati</taxon>
        <taxon>Bacillota</taxon>
        <taxon>Clostridia</taxon>
        <taxon>Eubacteriales</taxon>
        <taxon>Heliobacteriaceae</taxon>
        <taxon>Heliophilum</taxon>
    </lineage>
</organism>
<dbReference type="EMBL" id="SLXT01000003">
    <property type="protein sequence ID" value="TCP68378.1"/>
    <property type="molecule type" value="Genomic_DNA"/>
</dbReference>
<accession>A0A4R2RXZ4</accession>
<dbReference type="InterPro" id="IPR050266">
    <property type="entry name" value="AB_hydrolase_sf"/>
</dbReference>
<proteinExistence type="predicted"/>